<organism evidence="8 9">
    <name type="scientific">Actinomadura alba</name>
    <dbReference type="NCBI Taxonomy" id="406431"/>
    <lineage>
        <taxon>Bacteria</taxon>
        <taxon>Bacillati</taxon>
        <taxon>Actinomycetota</taxon>
        <taxon>Actinomycetes</taxon>
        <taxon>Streptosporangiales</taxon>
        <taxon>Thermomonosporaceae</taxon>
        <taxon>Actinomadura</taxon>
    </lineage>
</organism>
<evidence type="ECO:0000256" key="3">
    <source>
        <dbReference type="ARBA" id="ARBA00023186"/>
    </source>
</evidence>
<evidence type="ECO:0000313" key="8">
    <source>
        <dbReference type="EMBL" id="MBC6468100.1"/>
    </source>
</evidence>
<feature type="domain" description="CobW C-terminal" evidence="7">
    <location>
        <begin position="249"/>
        <end position="365"/>
    </location>
</feature>
<name>A0ABR7LUF7_9ACTN</name>
<evidence type="ECO:0000256" key="5">
    <source>
        <dbReference type="ARBA" id="ARBA00049117"/>
    </source>
</evidence>
<evidence type="ECO:0000256" key="1">
    <source>
        <dbReference type="ARBA" id="ARBA00022741"/>
    </source>
</evidence>
<keyword evidence="2" id="KW-0378">Hydrolase</keyword>
<evidence type="ECO:0000256" key="2">
    <source>
        <dbReference type="ARBA" id="ARBA00022801"/>
    </source>
</evidence>
<dbReference type="SUPFAM" id="SSF90002">
    <property type="entry name" value="Hypothetical protein YjiA, C-terminal domain"/>
    <property type="match status" value="1"/>
</dbReference>
<keyword evidence="1" id="KW-0547">Nucleotide-binding</keyword>
<dbReference type="InterPro" id="IPR011629">
    <property type="entry name" value="CobW-like_C"/>
</dbReference>
<dbReference type="Gene3D" id="3.40.50.300">
    <property type="entry name" value="P-loop containing nucleotide triphosphate hydrolases"/>
    <property type="match status" value="1"/>
</dbReference>
<dbReference type="InterPro" id="IPR003495">
    <property type="entry name" value="CobW/HypB/UreG_nucleotide-bd"/>
</dbReference>
<dbReference type="Pfam" id="PF02492">
    <property type="entry name" value="cobW"/>
    <property type="match status" value="1"/>
</dbReference>
<dbReference type="Gene3D" id="3.30.1220.10">
    <property type="entry name" value="CobW-like, C-terminal domain"/>
    <property type="match status" value="1"/>
</dbReference>
<dbReference type="InterPro" id="IPR036627">
    <property type="entry name" value="CobW-likC_sf"/>
</dbReference>
<proteinExistence type="inferred from homology"/>
<dbReference type="SMART" id="SM00833">
    <property type="entry name" value="CobW_C"/>
    <property type="match status" value="1"/>
</dbReference>
<accession>A0ABR7LUF7</accession>
<evidence type="ECO:0000256" key="4">
    <source>
        <dbReference type="ARBA" id="ARBA00034320"/>
    </source>
</evidence>
<protein>
    <submittedName>
        <fullName evidence="8">GTP-binding protein</fullName>
    </submittedName>
</protein>
<comment type="caution">
    <text evidence="8">The sequence shown here is derived from an EMBL/GenBank/DDBJ whole genome shotgun (WGS) entry which is preliminary data.</text>
</comment>
<feature type="region of interest" description="Disordered" evidence="6">
    <location>
        <begin position="377"/>
        <end position="397"/>
    </location>
</feature>
<feature type="compositionally biased region" description="Basic and acidic residues" evidence="6">
    <location>
        <begin position="387"/>
        <end position="397"/>
    </location>
</feature>
<comment type="similarity">
    <text evidence="4">Belongs to the SIMIBI class G3E GTPase family. ZNG1 subfamily.</text>
</comment>
<dbReference type="Pfam" id="PF07683">
    <property type="entry name" value="CobW_C"/>
    <property type="match status" value="1"/>
</dbReference>
<dbReference type="EMBL" id="JABVEC010000016">
    <property type="protein sequence ID" value="MBC6468100.1"/>
    <property type="molecule type" value="Genomic_DNA"/>
</dbReference>
<keyword evidence="3" id="KW-0143">Chaperone</keyword>
<evidence type="ECO:0000259" key="7">
    <source>
        <dbReference type="SMART" id="SM00833"/>
    </source>
</evidence>
<comment type="catalytic activity">
    <reaction evidence="5">
        <text>GTP + H2O = GDP + phosphate + H(+)</text>
        <dbReference type="Rhea" id="RHEA:19669"/>
        <dbReference type="ChEBI" id="CHEBI:15377"/>
        <dbReference type="ChEBI" id="CHEBI:15378"/>
        <dbReference type="ChEBI" id="CHEBI:37565"/>
        <dbReference type="ChEBI" id="CHEBI:43474"/>
        <dbReference type="ChEBI" id="CHEBI:58189"/>
    </reaction>
    <physiologicalReaction direction="left-to-right" evidence="5">
        <dbReference type="Rhea" id="RHEA:19670"/>
    </physiologicalReaction>
</comment>
<gene>
    <name evidence="8" type="ORF">HKK74_21760</name>
</gene>
<reference evidence="8 9" key="1">
    <citation type="submission" date="2020-06" db="EMBL/GenBank/DDBJ databases">
        <title>Actinomadura xiongansis sp. nov., isolated from soil of Baiyangdian.</title>
        <authorList>
            <person name="Zhang X."/>
        </authorList>
    </citation>
    <scope>NUCLEOTIDE SEQUENCE [LARGE SCALE GENOMIC DNA]</scope>
    <source>
        <strain evidence="8 9">HBUM206468</strain>
    </source>
</reference>
<keyword evidence="9" id="KW-1185">Reference proteome</keyword>
<evidence type="ECO:0000256" key="6">
    <source>
        <dbReference type="SAM" id="MobiDB-lite"/>
    </source>
</evidence>
<sequence length="397" mass="43036">MSLGGRMSVPVALVAGLHGPARAALVDRLLREHPGSVTIHHDLRQVTTGLVIRVVRDANAVLERAEVRLAHGCTTCTVREDLIPQLLRHGPRARLLIVDLWDAVEPRSVAEALDIPELRDELRLTAVLTALDAELTPSDICRGETLAEVGTAGSEGDERHLAEVLARQIEYATALVLPEVLPAPLPQADEDDVDLCRDVLGHLAPTTPVCPPGDPLPPVSGTALCTHELAARVTPATAQLPCEASTPAADTVVWRRARPLHPARFFDAVDSLATETVRSRGRFWLANRPDRMIAWDAVAGIVTIEDAGPWLESLPAAAWDMLPPARRLAAALDWSPDHGDRVQHLVFTGPDLDRGRIHAMLDSCLLADDEPIAGPDDPFAPFLDLPDDTHVDTRQKR</sequence>
<dbReference type="PANTHER" id="PTHR43603:SF1">
    <property type="entry name" value="ZINC-REGULATED GTPASE METALLOPROTEIN ACTIVATOR 1"/>
    <property type="match status" value="1"/>
</dbReference>
<dbReference type="InterPro" id="IPR051927">
    <property type="entry name" value="Zn_Chap_cDPG_Synth"/>
</dbReference>
<dbReference type="Proteomes" id="UP000805614">
    <property type="component" value="Unassembled WGS sequence"/>
</dbReference>
<dbReference type="PANTHER" id="PTHR43603">
    <property type="entry name" value="COBW DOMAIN-CONTAINING PROTEIN DDB_G0274527"/>
    <property type="match status" value="1"/>
</dbReference>
<dbReference type="InterPro" id="IPR027417">
    <property type="entry name" value="P-loop_NTPase"/>
</dbReference>
<evidence type="ECO:0000313" key="9">
    <source>
        <dbReference type="Proteomes" id="UP000805614"/>
    </source>
</evidence>